<protein>
    <submittedName>
        <fullName evidence="3">Uncharacterized protein</fullName>
    </submittedName>
</protein>
<feature type="signal peptide" evidence="2">
    <location>
        <begin position="1"/>
        <end position="16"/>
    </location>
</feature>
<evidence type="ECO:0000313" key="4">
    <source>
        <dbReference type="Proteomes" id="UP001470230"/>
    </source>
</evidence>
<reference evidence="3 4" key="1">
    <citation type="submission" date="2024-04" db="EMBL/GenBank/DDBJ databases">
        <title>Tritrichomonas musculus Genome.</title>
        <authorList>
            <person name="Alves-Ferreira E."/>
            <person name="Grigg M."/>
            <person name="Lorenzi H."/>
            <person name="Galac M."/>
        </authorList>
    </citation>
    <scope>NUCLEOTIDE SEQUENCE [LARGE SCALE GENOMIC DNA]</scope>
    <source>
        <strain evidence="3 4">EAF2021</strain>
    </source>
</reference>
<feature type="transmembrane region" description="Helical" evidence="1">
    <location>
        <begin position="135"/>
        <end position="155"/>
    </location>
</feature>
<sequence length="163" mass="18764">MLFILLSAFCLSEKDQCPPGTEYFFDQEIEKQIPESGWYYFYTSHQLRKKPLVYAIRSEKPITLYLNQHSSCPDEKDPPHAQIPGDNVLTRVNIPVESELKIVVNGVKGTPGSYFKLSLEGQHKKKKKFPIGLKLTLIFFGMLTVTLIYFCYCVIPPKKEKVE</sequence>
<accession>A0ABR2KG56</accession>
<proteinExistence type="predicted"/>
<evidence type="ECO:0000256" key="2">
    <source>
        <dbReference type="SAM" id="SignalP"/>
    </source>
</evidence>
<keyword evidence="2" id="KW-0732">Signal</keyword>
<dbReference type="EMBL" id="JAPFFF010000005">
    <property type="protein sequence ID" value="KAK8890059.1"/>
    <property type="molecule type" value="Genomic_DNA"/>
</dbReference>
<name>A0ABR2KG56_9EUKA</name>
<evidence type="ECO:0000313" key="3">
    <source>
        <dbReference type="EMBL" id="KAK8890059.1"/>
    </source>
</evidence>
<organism evidence="3 4">
    <name type="scientific">Tritrichomonas musculus</name>
    <dbReference type="NCBI Taxonomy" id="1915356"/>
    <lineage>
        <taxon>Eukaryota</taxon>
        <taxon>Metamonada</taxon>
        <taxon>Parabasalia</taxon>
        <taxon>Tritrichomonadida</taxon>
        <taxon>Tritrichomonadidae</taxon>
        <taxon>Tritrichomonas</taxon>
    </lineage>
</organism>
<comment type="caution">
    <text evidence="3">The sequence shown here is derived from an EMBL/GenBank/DDBJ whole genome shotgun (WGS) entry which is preliminary data.</text>
</comment>
<dbReference type="Proteomes" id="UP001470230">
    <property type="component" value="Unassembled WGS sequence"/>
</dbReference>
<keyword evidence="1" id="KW-0812">Transmembrane</keyword>
<feature type="chain" id="PRO_5045871050" evidence="2">
    <location>
        <begin position="17"/>
        <end position="163"/>
    </location>
</feature>
<evidence type="ECO:0000256" key="1">
    <source>
        <dbReference type="SAM" id="Phobius"/>
    </source>
</evidence>
<keyword evidence="1" id="KW-1133">Transmembrane helix</keyword>
<keyword evidence="4" id="KW-1185">Reference proteome</keyword>
<keyword evidence="1" id="KW-0472">Membrane</keyword>
<gene>
    <name evidence="3" type="ORF">M9Y10_034818</name>
</gene>